<dbReference type="AlphaFoldDB" id="A0A5B7JRN2"/>
<reference evidence="2 3" key="1">
    <citation type="submission" date="2019-05" db="EMBL/GenBank/DDBJ databases">
        <title>Another draft genome of Portunus trituberculatus and its Hox gene families provides insights of decapod evolution.</title>
        <authorList>
            <person name="Jeong J.-H."/>
            <person name="Song I."/>
            <person name="Kim S."/>
            <person name="Choi T."/>
            <person name="Kim D."/>
            <person name="Ryu S."/>
            <person name="Kim W."/>
        </authorList>
    </citation>
    <scope>NUCLEOTIDE SEQUENCE [LARGE SCALE GENOMIC DNA]</scope>
    <source>
        <tissue evidence="2">Muscle</tissue>
    </source>
</reference>
<comment type="caution">
    <text evidence="2">The sequence shown here is derived from an EMBL/GenBank/DDBJ whole genome shotgun (WGS) entry which is preliminary data.</text>
</comment>
<feature type="region of interest" description="Disordered" evidence="1">
    <location>
        <begin position="39"/>
        <end position="64"/>
    </location>
</feature>
<protein>
    <submittedName>
        <fullName evidence="2">Uncharacterized protein</fullName>
    </submittedName>
</protein>
<proteinExistence type="predicted"/>
<gene>
    <name evidence="2" type="ORF">E2C01_091013</name>
</gene>
<dbReference type="EMBL" id="VSRR010103509">
    <property type="protein sequence ID" value="MPC95787.1"/>
    <property type="molecule type" value="Genomic_DNA"/>
</dbReference>
<accession>A0A5B7JRN2</accession>
<organism evidence="2 3">
    <name type="scientific">Portunus trituberculatus</name>
    <name type="common">Swimming crab</name>
    <name type="synonym">Neptunus trituberculatus</name>
    <dbReference type="NCBI Taxonomy" id="210409"/>
    <lineage>
        <taxon>Eukaryota</taxon>
        <taxon>Metazoa</taxon>
        <taxon>Ecdysozoa</taxon>
        <taxon>Arthropoda</taxon>
        <taxon>Crustacea</taxon>
        <taxon>Multicrustacea</taxon>
        <taxon>Malacostraca</taxon>
        <taxon>Eumalacostraca</taxon>
        <taxon>Eucarida</taxon>
        <taxon>Decapoda</taxon>
        <taxon>Pleocyemata</taxon>
        <taxon>Brachyura</taxon>
        <taxon>Eubrachyura</taxon>
        <taxon>Portunoidea</taxon>
        <taxon>Portunidae</taxon>
        <taxon>Portuninae</taxon>
        <taxon>Portunus</taxon>
    </lineage>
</organism>
<evidence type="ECO:0000313" key="2">
    <source>
        <dbReference type="EMBL" id="MPC95787.1"/>
    </source>
</evidence>
<sequence length="64" mass="6897">MQEADWLSAGRGADGNSCGLELVLIIQKRRKINGLKEMEWSQAASSQPAAKQQPTSQPLMGAGR</sequence>
<keyword evidence="3" id="KW-1185">Reference proteome</keyword>
<name>A0A5B7JRN2_PORTR</name>
<evidence type="ECO:0000313" key="3">
    <source>
        <dbReference type="Proteomes" id="UP000324222"/>
    </source>
</evidence>
<dbReference type="Proteomes" id="UP000324222">
    <property type="component" value="Unassembled WGS sequence"/>
</dbReference>
<feature type="compositionally biased region" description="Low complexity" evidence="1">
    <location>
        <begin position="41"/>
        <end position="58"/>
    </location>
</feature>
<evidence type="ECO:0000256" key="1">
    <source>
        <dbReference type="SAM" id="MobiDB-lite"/>
    </source>
</evidence>